<evidence type="ECO:0000313" key="17">
    <source>
        <dbReference type="EMBL" id="TNG91306.1"/>
    </source>
</evidence>
<proteinExistence type="inferred from homology"/>
<evidence type="ECO:0000313" key="18">
    <source>
        <dbReference type="Proteomes" id="UP000294619"/>
    </source>
</evidence>
<dbReference type="Proteomes" id="UP000294619">
    <property type="component" value="Unassembled WGS sequence"/>
</dbReference>
<organism evidence="16 18">
    <name type="scientific">Testudinibacter aquarius</name>
    <dbReference type="NCBI Taxonomy" id="1524974"/>
    <lineage>
        <taxon>Bacteria</taxon>
        <taxon>Pseudomonadati</taxon>
        <taxon>Pseudomonadota</taxon>
        <taxon>Gammaproteobacteria</taxon>
        <taxon>Pasteurellales</taxon>
        <taxon>Pasteurellaceae</taxon>
        <taxon>Testudinibacter</taxon>
    </lineage>
</organism>
<evidence type="ECO:0000313" key="16">
    <source>
        <dbReference type="EMBL" id="TCV86610.1"/>
    </source>
</evidence>
<gene>
    <name evidence="16" type="ORF">EDC16_106167</name>
    <name evidence="17" type="ORF">FHQ21_07985</name>
</gene>
<evidence type="ECO:0000256" key="2">
    <source>
        <dbReference type="ARBA" id="ARBA00022723"/>
    </source>
</evidence>
<evidence type="ECO:0000256" key="1">
    <source>
        <dbReference type="ARBA" id="ARBA00001966"/>
    </source>
</evidence>
<protein>
    <recommendedName>
        <fullName evidence="14">ATP-dependent DNA helicase YoaA</fullName>
        <ecNumber evidence="12">5.6.2.3</ecNumber>
    </recommendedName>
</protein>
<dbReference type="RefSeq" id="WP_132967215.1">
    <property type="nucleotide sequence ID" value="NZ_LEKL01000030.1"/>
</dbReference>
<reference evidence="16 18" key="1">
    <citation type="submission" date="2019-03" db="EMBL/GenBank/DDBJ databases">
        <title>Genomic Encyclopedia of Type Strains, Phase IV (KMG-IV): sequencing the most valuable type-strain genomes for metagenomic binning, comparative biology and taxonomic classification.</title>
        <authorList>
            <person name="Goeker M."/>
        </authorList>
    </citation>
    <scope>NUCLEOTIDE SEQUENCE [LARGE SCALE GENOMIC DNA]</scope>
    <source>
        <strain evidence="16 18">DSM 28140</strain>
    </source>
</reference>
<evidence type="ECO:0000256" key="5">
    <source>
        <dbReference type="ARBA" id="ARBA00022806"/>
    </source>
</evidence>
<comment type="catalytic activity">
    <reaction evidence="13">
        <text>ATP + H2O = ADP + phosphate + H(+)</text>
        <dbReference type="Rhea" id="RHEA:13065"/>
        <dbReference type="ChEBI" id="CHEBI:15377"/>
        <dbReference type="ChEBI" id="CHEBI:15378"/>
        <dbReference type="ChEBI" id="CHEBI:30616"/>
        <dbReference type="ChEBI" id="CHEBI:43474"/>
        <dbReference type="ChEBI" id="CHEBI:456216"/>
        <dbReference type="EC" id="5.6.2.3"/>
    </reaction>
</comment>
<dbReference type="SUPFAM" id="SSF52540">
    <property type="entry name" value="P-loop containing nucleoside triphosphate hydrolases"/>
    <property type="match status" value="2"/>
</dbReference>
<name>A0A4R3Y4D9_9PAST</name>
<dbReference type="InterPro" id="IPR027417">
    <property type="entry name" value="P-loop_NTPase"/>
</dbReference>
<dbReference type="GO" id="GO:0006281">
    <property type="term" value="P:DNA repair"/>
    <property type="evidence" value="ECO:0007669"/>
    <property type="project" value="TreeGrafter"/>
</dbReference>
<keyword evidence="9" id="KW-0238">DNA-binding</keyword>
<dbReference type="GO" id="GO:0005524">
    <property type="term" value="F:ATP binding"/>
    <property type="evidence" value="ECO:0007669"/>
    <property type="project" value="UniProtKB-KW"/>
</dbReference>
<dbReference type="EMBL" id="SMCP01000006">
    <property type="protein sequence ID" value="TCV86610.1"/>
    <property type="molecule type" value="Genomic_DNA"/>
</dbReference>
<keyword evidence="19" id="KW-1185">Reference proteome</keyword>
<reference evidence="17 19" key="2">
    <citation type="submission" date="2019-05" db="EMBL/GenBank/DDBJ databases">
        <title>Pasteurellaceae isolates from reptiles.</title>
        <authorList>
            <person name="Bojesen A.M."/>
            <person name="Lund E."/>
        </authorList>
    </citation>
    <scope>NUCLEOTIDE SEQUENCE [LARGE SCALE GENOMIC DNA]</scope>
    <source>
        <strain evidence="17 19">ELNT2x</strain>
    </source>
</reference>
<keyword evidence="2" id="KW-0479">Metal-binding</keyword>
<dbReference type="SMART" id="SM00491">
    <property type="entry name" value="HELICc2"/>
    <property type="match status" value="1"/>
</dbReference>
<keyword evidence="8" id="KW-0411">Iron-sulfur</keyword>
<evidence type="ECO:0000256" key="7">
    <source>
        <dbReference type="ARBA" id="ARBA00023004"/>
    </source>
</evidence>
<keyword evidence="5 16" id="KW-0347">Helicase</keyword>
<comment type="cofactor">
    <cofactor evidence="1">
        <name>[4Fe-4S] cluster</name>
        <dbReference type="ChEBI" id="CHEBI:49883"/>
    </cofactor>
</comment>
<dbReference type="GO" id="GO:0051536">
    <property type="term" value="F:iron-sulfur cluster binding"/>
    <property type="evidence" value="ECO:0007669"/>
    <property type="project" value="UniProtKB-KW"/>
</dbReference>
<keyword evidence="6" id="KW-0067">ATP-binding</keyword>
<dbReference type="PANTHER" id="PTHR11472:SF34">
    <property type="entry name" value="REGULATOR OF TELOMERE ELONGATION HELICASE 1"/>
    <property type="match status" value="1"/>
</dbReference>
<evidence type="ECO:0000313" key="19">
    <source>
        <dbReference type="Proteomes" id="UP000305526"/>
    </source>
</evidence>
<evidence type="ECO:0000256" key="6">
    <source>
        <dbReference type="ARBA" id="ARBA00022840"/>
    </source>
</evidence>
<keyword evidence="10" id="KW-0413">Isomerase</keyword>
<dbReference type="Gene3D" id="3.40.50.300">
    <property type="entry name" value="P-loop containing nucleotide triphosphate hydrolases"/>
    <property type="match status" value="2"/>
</dbReference>
<dbReference type="FunFam" id="3.40.50.300:FF:000466">
    <property type="entry name" value="ATP-dependent DNA helicase"/>
    <property type="match status" value="1"/>
</dbReference>
<dbReference type="EMBL" id="VDGV01000069">
    <property type="protein sequence ID" value="TNG91306.1"/>
    <property type="molecule type" value="Genomic_DNA"/>
</dbReference>
<dbReference type="PROSITE" id="PS51193">
    <property type="entry name" value="HELICASE_ATP_BIND_2"/>
    <property type="match status" value="1"/>
</dbReference>
<evidence type="ECO:0000256" key="8">
    <source>
        <dbReference type="ARBA" id="ARBA00023014"/>
    </source>
</evidence>
<dbReference type="SMART" id="SM00487">
    <property type="entry name" value="DEXDc"/>
    <property type="match status" value="1"/>
</dbReference>
<dbReference type="InterPro" id="IPR014013">
    <property type="entry name" value="Helic_SF1/SF2_ATP-bd_DinG/Rad3"/>
</dbReference>
<comment type="similarity">
    <text evidence="11">Belongs to the helicase family. DinG subfamily.</text>
</comment>
<evidence type="ECO:0000256" key="9">
    <source>
        <dbReference type="ARBA" id="ARBA00023125"/>
    </source>
</evidence>
<dbReference type="PANTHER" id="PTHR11472">
    <property type="entry name" value="DNA REPAIR DEAD HELICASE RAD3/XP-D SUBFAMILY MEMBER"/>
    <property type="match status" value="1"/>
</dbReference>
<evidence type="ECO:0000256" key="13">
    <source>
        <dbReference type="ARBA" id="ARBA00048954"/>
    </source>
</evidence>
<keyword evidence="4" id="KW-0378">Hydrolase</keyword>
<evidence type="ECO:0000256" key="12">
    <source>
        <dbReference type="ARBA" id="ARBA00044969"/>
    </source>
</evidence>
<dbReference type="InterPro" id="IPR045028">
    <property type="entry name" value="DinG/Rad3-like"/>
</dbReference>
<evidence type="ECO:0000256" key="11">
    <source>
        <dbReference type="ARBA" id="ARBA00038058"/>
    </source>
</evidence>
<evidence type="ECO:0000256" key="3">
    <source>
        <dbReference type="ARBA" id="ARBA00022741"/>
    </source>
</evidence>
<evidence type="ECO:0000259" key="15">
    <source>
        <dbReference type="PROSITE" id="PS51193"/>
    </source>
</evidence>
<dbReference type="InterPro" id="IPR006555">
    <property type="entry name" value="ATP-dep_Helicase_C"/>
</dbReference>
<dbReference type="FunFam" id="3.40.50.300:FF:000499">
    <property type="entry name" value="ATP-dependent DNA helicase"/>
    <property type="match status" value="1"/>
</dbReference>
<dbReference type="GO" id="GO:0016818">
    <property type="term" value="F:hydrolase activity, acting on acid anhydrides, in phosphorus-containing anhydrides"/>
    <property type="evidence" value="ECO:0007669"/>
    <property type="project" value="InterPro"/>
</dbReference>
<sequence>MAANPKQEIAAYSSKPSTKLISAFAVDGTLSRHIKQFRPRDEQFAMAQAVEQAIVQQGQLVIEAGTGTGKTFAYLVPAMLSGKKTIISTGSKNLQDQLFNRDLPTIQKALGYSGKLALLKGRANYLCLERLDKLIAEGVLGDKSVLASLAVVRKWQTSTANGDLSECAALPEDSPILPQLTSTTESCLGSDCPNYAECYVSKARKKALEADLVVVNHHLFCADMAVKENGFGELIPEAKVIIFDEAHQLPDIASQYFGQAISSRQLYDLCRDMTLCYRTEVKDLKQLGTAADHLQKIVQDFRLMMGEGNQRGNLRTFFADPNVQRAVQSLQENLEFVHDVVKLALGRSQTLDSIFERIQTIQTQFKRILDTGITGYCYWFETFNRQFALHLTPLTVADKFGQQLQNQQAGWIFTSATLEVGGNFDFFCERMGIKNSQQKVLASPFDYPKQSLFCVPRFLPGSNHKQTLGRLGEMLLPVIEANQGRCFLLCTSYVMMRGLAEYLREHSSLSVLLQGEMGKGKLLQKFTEESHSVLVATSSFWEGVDVRGDALSLVIIDKLPFASPDEPLLKARIEDCRLKGGDPFNQVQLPTAVISLKQGVGRLIRDVTDRGAVIICDSRLVMRPYGATFLKSLPNATRTRDLNRVITFLQQAQIIDKHQQTLE</sequence>
<dbReference type="Pfam" id="PF00270">
    <property type="entry name" value="DEAD"/>
    <property type="match status" value="1"/>
</dbReference>
<dbReference type="Pfam" id="PF13307">
    <property type="entry name" value="Helicase_C_2"/>
    <property type="match status" value="1"/>
</dbReference>
<dbReference type="Proteomes" id="UP000305526">
    <property type="component" value="Unassembled WGS sequence"/>
</dbReference>
<feature type="domain" description="Helicase ATP-binding" evidence="15">
    <location>
        <begin position="29"/>
        <end position="291"/>
    </location>
</feature>
<comment type="caution">
    <text evidence="16">The sequence shown here is derived from an EMBL/GenBank/DDBJ whole genome shotgun (WGS) entry which is preliminary data.</text>
</comment>
<dbReference type="GO" id="GO:0003677">
    <property type="term" value="F:DNA binding"/>
    <property type="evidence" value="ECO:0007669"/>
    <property type="project" value="UniProtKB-KW"/>
</dbReference>
<evidence type="ECO:0000256" key="4">
    <source>
        <dbReference type="ARBA" id="ARBA00022801"/>
    </source>
</evidence>
<dbReference type="GO" id="GO:0043139">
    <property type="term" value="F:5'-3' DNA helicase activity"/>
    <property type="evidence" value="ECO:0007669"/>
    <property type="project" value="UniProtKB-EC"/>
</dbReference>
<keyword evidence="3" id="KW-0547">Nucleotide-binding</keyword>
<dbReference type="GO" id="GO:0046872">
    <property type="term" value="F:metal ion binding"/>
    <property type="evidence" value="ECO:0007669"/>
    <property type="project" value="UniProtKB-KW"/>
</dbReference>
<evidence type="ECO:0000256" key="14">
    <source>
        <dbReference type="ARBA" id="ARBA00071792"/>
    </source>
</evidence>
<dbReference type="InterPro" id="IPR014001">
    <property type="entry name" value="Helicase_ATP-bd"/>
</dbReference>
<dbReference type="AlphaFoldDB" id="A0A4R3Y4D9"/>
<keyword evidence="7" id="KW-0408">Iron</keyword>
<dbReference type="InterPro" id="IPR011545">
    <property type="entry name" value="DEAD/DEAH_box_helicase_dom"/>
</dbReference>
<dbReference type="EC" id="5.6.2.3" evidence="12"/>
<evidence type="ECO:0000256" key="10">
    <source>
        <dbReference type="ARBA" id="ARBA00023235"/>
    </source>
</evidence>
<accession>A0A4R3Y4D9</accession>